<comment type="caution">
    <text evidence="16">The sequence shown here is derived from an EMBL/GenBank/DDBJ whole genome shotgun (WGS) entry which is preliminary data.</text>
</comment>
<protein>
    <recommendedName>
        <fullName evidence="3">histidine kinase</fullName>
        <ecNumber evidence="3">2.7.13.3</ecNumber>
    </recommendedName>
</protein>
<keyword evidence="10" id="KW-0067">ATP-binding</keyword>
<evidence type="ECO:0000256" key="2">
    <source>
        <dbReference type="ARBA" id="ARBA00004651"/>
    </source>
</evidence>
<feature type="domain" description="Histidine kinase" evidence="15">
    <location>
        <begin position="120"/>
        <end position="312"/>
    </location>
</feature>
<evidence type="ECO:0000256" key="3">
    <source>
        <dbReference type="ARBA" id="ARBA00012438"/>
    </source>
</evidence>
<evidence type="ECO:0000256" key="12">
    <source>
        <dbReference type="ARBA" id="ARBA00023012"/>
    </source>
</evidence>
<dbReference type="SUPFAM" id="SSF55874">
    <property type="entry name" value="ATPase domain of HSP90 chaperone/DNA topoisomerase II/histidine kinase"/>
    <property type="match status" value="1"/>
</dbReference>
<evidence type="ECO:0000256" key="6">
    <source>
        <dbReference type="ARBA" id="ARBA00022679"/>
    </source>
</evidence>
<evidence type="ECO:0000313" key="16">
    <source>
        <dbReference type="EMBL" id="MFD0868919.1"/>
    </source>
</evidence>
<keyword evidence="7 14" id="KW-0812">Transmembrane</keyword>
<keyword evidence="4" id="KW-1003">Cell membrane</keyword>
<keyword evidence="11 14" id="KW-1133">Transmembrane helix</keyword>
<dbReference type="GO" id="GO:0016301">
    <property type="term" value="F:kinase activity"/>
    <property type="evidence" value="ECO:0007669"/>
    <property type="project" value="UniProtKB-KW"/>
</dbReference>
<keyword evidence="6" id="KW-0808">Transferase</keyword>
<dbReference type="InterPro" id="IPR003661">
    <property type="entry name" value="HisK_dim/P_dom"/>
</dbReference>
<keyword evidence="9 16" id="KW-0418">Kinase</keyword>
<dbReference type="InterPro" id="IPR050351">
    <property type="entry name" value="BphY/WalK/GraS-like"/>
</dbReference>
<dbReference type="Pfam" id="PF02518">
    <property type="entry name" value="HATPase_c"/>
    <property type="match status" value="1"/>
</dbReference>
<keyword evidence="17" id="KW-1185">Reference proteome</keyword>
<evidence type="ECO:0000256" key="14">
    <source>
        <dbReference type="SAM" id="Phobius"/>
    </source>
</evidence>
<dbReference type="PANTHER" id="PTHR45453">
    <property type="entry name" value="PHOSPHATE REGULON SENSOR PROTEIN PHOR"/>
    <property type="match status" value="1"/>
</dbReference>
<evidence type="ECO:0000256" key="1">
    <source>
        <dbReference type="ARBA" id="ARBA00000085"/>
    </source>
</evidence>
<evidence type="ECO:0000256" key="7">
    <source>
        <dbReference type="ARBA" id="ARBA00022692"/>
    </source>
</evidence>
<dbReference type="PRINTS" id="PR00344">
    <property type="entry name" value="BCTRLSENSOR"/>
</dbReference>
<dbReference type="CDD" id="cd00082">
    <property type="entry name" value="HisKA"/>
    <property type="match status" value="1"/>
</dbReference>
<evidence type="ECO:0000256" key="8">
    <source>
        <dbReference type="ARBA" id="ARBA00022741"/>
    </source>
</evidence>
<reference evidence="17" key="1">
    <citation type="journal article" date="2019" name="Int. J. Syst. Evol. Microbiol.">
        <title>The Global Catalogue of Microorganisms (GCM) 10K type strain sequencing project: providing services to taxonomists for standard genome sequencing and annotation.</title>
        <authorList>
            <consortium name="The Broad Institute Genomics Platform"/>
            <consortium name="The Broad Institute Genome Sequencing Center for Infectious Disease"/>
            <person name="Wu L."/>
            <person name="Ma J."/>
        </authorList>
    </citation>
    <scope>NUCLEOTIDE SEQUENCE [LARGE SCALE GENOMIC DNA]</scope>
    <source>
        <strain evidence="17">CCUG 57263</strain>
    </source>
</reference>
<evidence type="ECO:0000256" key="10">
    <source>
        <dbReference type="ARBA" id="ARBA00022840"/>
    </source>
</evidence>
<evidence type="ECO:0000256" key="4">
    <source>
        <dbReference type="ARBA" id="ARBA00022475"/>
    </source>
</evidence>
<feature type="transmembrane region" description="Helical" evidence="14">
    <location>
        <begin position="34"/>
        <end position="54"/>
    </location>
</feature>
<evidence type="ECO:0000256" key="5">
    <source>
        <dbReference type="ARBA" id="ARBA00022553"/>
    </source>
</evidence>
<dbReference type="Gene3D" id="1.10.287.130">
    <property type="match status" value="1"/>
</dbReference>
<dbReference type="EMBL" id="JBHTIU010000027">
    <property type="protein sequence ID" value="MFD0868919.1"/>
    <property type="molecule type" value="Genomic_DNA"/>
</dbReference>
<comment type="subcellular location">
    <subcellularLocation>
        <location evidence="2">Cell membrane</location>
        <topology evidence="2">Multi-pass membrane protein</topology>
    </subcellularLocation>
</comment>
<evidence type="ECO:0000313" key="17">
    <source>
        <dbReference type="Proteomes" id="UP001597120"/>
    </source>
</evidence>
<evidence type="ECO:0000256" key="9">
    <source>
        <dbReference type="ARBA" id="ARBA00022777"/>
    </source>
</evidence>
<dbReference type="InterPro" id="IPR005467">
    <property type="entry name" value="His_kinase_dom"/>
</dbReference>
<keyword evidence="5" id="KW-0597">Phosphoprotein</keyword>
<dbReference type="InterPro" id="IPR036097">
    <property type="entry name" value="HisK_dim/P_sf"/>
</dbReference>
<comment type="catalytic activity">
    <reaction evidence="1">
        <text>ATP + protein L-histidine = ADP + protein N-phospho-L-histidine.</text>
        <dbReference type="EC" id="2.7.13.3"/>
    </reaction>
</comment>
<evidence type="ECO:0000256" key="13">
    <source>
        <dbReference type="ARBA" id="ARBA00023136"/>
    </source>
</evidence>
<dbReference type="SMART" id="SM00387">
    <property type="entry name" value="HATPase_c"/>
    <property type="match status" value="1"/>
</dbReference>
<dbReference type="InterPro" id="IPR003594">
    <property type="entry name" value="HATPase_dom"/>
</dbReference>
<dbReference type="InterPro" id="IPR004358">
    <property type="entry name" value="Sig_transdc_His_kin-like_C"/>
</dbReference>
<dbReference type="Proteomes" id="UP001597120">
    <property type="component" value="Unassembled WGS sequence"/>
</dbReference>
<dbReference type="PROSITE" id="PS50109">
    <property type="entry name" value="HIS_KIN"/>
    <property type="match status" value="1"/>
</dbReference>
<dbReference type="EC" id="2.7.13.3" evidence="3"/>
<name>A0ABW3D844_9BACL</name>
<dbReference type="RefSeq" id="WP_379287110.1">
    <property type="nucleotide sequence ID" value="NZ_JBHTIU010000027.1"/>
</dbReference>
<evidence type="ECO:0000256" key="11">
    <source>
        <dbReference type="ARBA" id="ARBA00022989"/>
    </source>
</evidence>
<accession>A0ABW3D844</accession>
<keyword evidence="13 14" id="KW-0472">Membrane</keyword>
<dbReference type="SUPFAM" id="SSF47384">
    <property type="entry name" value="Homodimeric domain of signal transducing histidine kinase"/>
    <property type="match status" value="1"/>
</dbReference>
<dbReference type="InterPro" id="IPR036890">
    <property type="entry name" value="HATPase_C_sf"/>
</dbReference>
<dbReference type="Gene3D" id="3.30.565.10">
    <property type="entry name" value="Histidine kinase-like ATPase, C-terminal domain"/>
    <property type="match status" value="1"/>
</dbReference>
<organism evidence="16 17">
    <name type="scientific">Paenibacillus residui</name>
    <dbReference type="NCBI Taxonomy" id="629724"/>
    <lineage>
        <taxon>Bacteria</taxon>
        <taxon>Bacillati</taxon>
        <taxon>Bacillota</taxon>
        <taxon>Bacilli</taxon>
        <taxon>Bacillales</taxon>
        <taxon>Paenibacillaceae</taxon>
        <taxon>Paenibacillus</taxon>
    </lineage>
</organism>
<dbReference type="PANTHER" id="PTHR45453:SF2">
    <property type="entry name" value="HISTIDINE KINASE"/>
    <property type="match status" value="1"/>
</dbReference>
<evidence type="ECO:0000259" key="15">
    <source>
        <dbReference type="PROSITE" id="PS50109"/>
    </source>
</evidence>
<dbReference type="SMART" id="SM00388">
    <property type="entry name" value="HisKA"/>
    <property type="match status" value="1"/>
</dbReference>
<keyword evidence="12" id="KW-0902">Two-component regulatory system</keyword>
<feature type="transmembrane region" description="Helical" evidence="14">
    <location>
        <begin position="9"/>
        <end position="28"/>
    </location>
</feature>
<sequence>MRLFLREHLPLIGFTIVQLFVVLLVYWFDGYDHLSTALYAVFLGLFLLTGYLVFRYYSHRRFYERLSSPETSLSESIQELDSAPVPEALGQLLNSLYRNYQQQLKTWERKQQNHLTFMNQWVHQMKTPLSVIELIIQNEEDPRLESISEETDRMRAGLEMVLYMARLETFEQDFHVDKVSLREIVNDVIGENKRLFIRSYVYPEIQVDSRFIVETDAKWLRFILQQLLSNAIKYSAGSREKITVAASSEGRAVHLEIRDRGVGIPASDLSRVFYPFYTGENGRLFKESTGMGLYLVKQVVDKLNHEIDIRSESLSPMLPIREARGTGGQPIRRRESQSILEPGFFFLPERMVRIWPSLRVILQSC</sequence>
<keyword evidence="8" id="KW-0547">Nucleotide-binding</keyword>
<proteinExistence type="predicted"/>
<gene>
    <name evidence="16" type="ORF">ACFQ03_07140</name>
</gene>